<dbReference type="AlphaFoldDB" id="A0ABD3A524"/>
<comment type="subcellular location">
    <subcellularLocation>
        <location evidence="1">Cytoplasm</location>
        <location evidence="1">Myofibril</location>
        <location evidence="1">Sarcomere</location>
        <location evidence="1">A band</location>
    </subcellularLocation>
    <subcellularLocation>
        <location evidence="2">Cytoplasm</location>
        <location evidence="2">Myofibril</location>
        <location evidence="2">Sarcomere</location>
        <location evidence="2">Z line</location>
    </subcellularLocation>
</comment>
<sequence length="589" mass="67723">MSYNIQETSQISPIMSRRYKSQTELNCRRSGCLFCTMNEPDPTTRRSRLTKCFSQLHLRDDEDLVITLSCLWNIAVAQPNDAEFPSLGVFKCMAKLIERSINDRKWLSRGKNAYIPYYAAHIIGSYTMNKPPHAEIAIASGVLPPLMELLRGKISWVEQRVAVRALGHLASHRRTFKAIITTHDEEGIVNLAMNIASTCLDTVYTQFLSLKGYKRVEYHRELMTRGHEGLEMENKKAEEWASQLQSWSLYLLNCFAIKKKSVNLICKKQFLEDLSGMWGGLNNHQNSFSGVCLIRSLCLSKDGRRSIAMSNKVIQTLCNISRSLDEWQYKAIESILLLLQDQETRFRVMDLVVPFVVDLVELKIIKRGGTTTFGDIITRVLLQDYGRIKYGQMIMKSKTSQKALEEVWNLKVERRKRDDMMSEQEFSERKVMVGMLKAEGNKKFRSGDIKVAVAKYTKALELCPLKMKRERIVLYSNRAQCYLLLREAELAISDTTRALCLSGAMNPHTKSLWRRSQAYDMLKMARQSLMDCLMFINGRTKFKPKRHVKIPFYAVRMLNKQISATSLFGTSSVNNEAPTIMASRVQFRK</sequence>
<reference evidence="6 7" key="1">
    <citation type="submission" date="2024-11" db="EMBL/GenBank/DDBJ databases">
        <title>A near-complete genome assembly of Cinchona calisaya.</title>
        <authorList>
            <person name="Lian D.C."/>
            <person name="Zhao X.W."/>
            <person name="Wei L."/>
        </authorList>
    </citation>
    <scope>NUCLEOTIDE SEQUENCE [LARGE SCALE GENOMIC DNA]</scope>
    <source>
        <tissue evidence="6">Nenye</tissue>
    </source>
</reference>
<dbReference type="PANTHER" id="PTHR46578:SF4">
    <property type="entry name" value="ARM-REPEAT_TETRATRICOPEPTIDE REPEAT (TPR)-LIKE PROTEIN"/>
    <property type="match status" value="1"/>
</dbReference>
<evidence type="ECO:0000256" key="2">
    <source>
        <dbReference type="ARBA" id="ARBA00004216"/>
    </source>
</evidence>
<dbReference type="Pfam" id="PF26524">
    <property type="entry name" value="ARM_7"/>
    <property type="match status" value="1"/>
</dbReference>
<dbReference type="Gene3D" id="1.25.40.10">
    <property type="entry name" value="Tetratricopeptide repeat domain"/>
    <property type="match status" value="1"/>
</dbReference>
<evidence type="ECO:0000256" key="4">
    <source>
        <dbReference type="ARBA" id="ARBA00022737"/>
    </source>
</evidence>
<dbReference type="Gene3D" id="1.25.10.10">
    <property type="entry name" value="Leucine-rich Repeat Variant"/>
    <property type="match status" value="1"/>
</dbReference>
<gene>
    <name evidence="6" type="ORF">ACH5RR_011506</name>
</gene>
<evidence type="ECO:0000259" key="5">
    <source>
        <dbReference type="Pfam" id="PF26524"/>
    </source>
</evidence>
<dbReference type="EMBL" id="JBJUIK010000005">
    <property type="protein sequence ID" value="KAL3526850.1"/>
    <property type="molecule type" value="Genomic_DNA"/>
</dbReference>
<accession>A0ABD3A524</accession>
<name>A0ABD3A524_9GENT</name>
<dbReference type="InterPro" id="IPR011989">
    <property type="entry name" value="ARM-like"/>
</dbReference>
<dbReference type="Proteomes" id="UP001630127">
    <property type="component" value="Unassembled WGS sequence"/>
</dbReference>
<proteinExistence type="predicted"/>
<dbReference type="InterPro" id="IPR011990">
    <property type="entry name" value="TPR-like_helical_dom_sf"/>
</dbReference>
<dbReference type="SMART" id="SM00185">
    <property type="entry name" value="ARM"/>
    <property type="match status" value="1"/>
</dbReference>
<dbReference type="InterPro" id="IPR058868">
    <property type="entry name" value="ARM_7"/>
</dbReference>
<feature type="domain" description="ARM repeat N-terminal plant" evidence="5">
    <location>
        <begin position="26"/>
        <end position="267"/>
    </location>
</feature>
<dbReference type="InterPro" id="IPR016024">
    <property type="entry name" value="ARM-type_fold"/>
</dbReference>
<dbReference type="SUPFAM" id="SSF48452">
    <property type="entry name" value="TPR-like"/>
    <property type="match status" value="1"/>
</dbReference>
<comment type="caution">
    <text evidence="6">The sequence shown here is derived from an EMBL/GenBank/DDBJ whole genome shotgun (WGS) entry which is preliminary data.</text>
</comment>
<keyword evidence="4" id="KW-0677">Repeat</keyword>
<evidence type="ECO:0000313" key="6">
    <source>
        <dbReference type="EMBL" id="KAL3526850.1"/>
    </source>
</evidence>
<dbReference type="InterPro" id="IPR000225">
    <property type="entry name" value="Armadillo"/>
</dbReference>
<protein>
    <recommendedName>
        <fullName evidence="3">Protein unc-45 homolog B</fullName>
    </recommendedName>
</protein>
<evidence type="ECO:0000256" key="3">
    <source>
        <dbReference type="ARBA" id="ARBA00020768"/>
    </source>
</evidence>
<dbReference type="PANTHER" id="PTHR46578">
    <property type="entry name" value="ARM-REPEAT/TETRATRICOPEPTIDE REPEAT (TPR)-LIKE PROTEIN"/>
    <property type="match status" value="1"/>
</dbReference>
<evidence type="ECO:0000313" key="7">
    <source>
        <dbReference type="Proteomes" id="UP001630127"/>
    </source>
</evidence>
<evidence type="ECO:0000256" key="1">
    <source>
        <dbReference type="ARBA" id="ARBA00004161"/>
    </source>
</evidence>
<dbReference type="SUPFAM" id="SSF48371">
    <property type="entry name" value="ARM repeat"/>
    <property type="match status" value="1"/>
</dbReference>
<organism evidence="6 7">
    <name type="scientific">Cinchona calisaya</name>
    <dbReference type="NCBI Taxonomy" id="153742"/>
    <lineage>
        <taxon>Eukaryota</taxon>
        <taxon>Viridiplantae</taxon>
        <taxon>Streptophyta</taxon>
        <taxon>Embryophyta</taxon>
        <taxon>Tracheophyta</taxon>
        <taxon>Spermatophyta</taxon>
        <taxon>Magnoliopsida</taxon>
        <taxon>eudicotyledons</taxon>
        <taxon>Gunneridae</taxon>
        <taxon>Pentapetalae</taxon>
        <taxon>asterids</taxon>
        <taxon>lamiids</taxon>
        <taxon>Gentianales</taxon>
        <taxon>Rubiaceae</taxon>
        <taxon>Cinchonoideae</taxon>
        <taxon>Cinchoneae</taxon>
        <taxon>Cinchona</taxon>
    </lineage>
</organism>
<keyword evidence="7" id="KW-1185">Reference proteome</keyword>